<name>A0ABQ9Z502_9CRUS</name>
<evidence type="ECO:0000259" key="3">
    <source>
        <dbReference type="PROSITE" id="PS50940"/>
    </source>
</evidence>
<feature type="compositionally biased region" description="Low complexity" evidence="1">
    <location>
        <begin position="673"/>
        <end position="685"/>
    </location>
</feature>
<feature type="region of interest" description="Disordered" evidence="1">
    <location>
        <begin position="748"/>
        <end position="777"/>
    </location>
</feature>
<feature type="compositionally biased region" description="Low complexity" evidence="1">
    <location>
        <begin position="610"/>
        <end position="624"/>
    </location>
</feature>
<evidence type="ECO:0000313" key="5">
    <source>
        <dbReference type="Proteomes" id="UP001234178"/>
    </source>
</evidence>
<feature type="compositionally biased region" description="Basic and acidic residues" evidence="1">
    <location>
        <begin position="354"/>
        <end position="369"/>
    </location>
</feature>
<feature type="compositionally biased region" description="Basic and acidic residues" evidence="1">
    <location>
        <begin position="953"/>
        <end position="976"/>
    </location>
</feature>
<feature type="signal peptide" evidence="2">
    <location>
        <begin position="1"/>
        <end position="23"/>
    </location>
</feature>
<feature type="compositionally biased region" description="Basic and acidic residues" evidence="1">
    <location>
        <begin position="901"/>
        <end position="916"/>
    </location>
</feature>
<feature type="region of interest" description="Disordered" evidence="1">
    <location>
        <begin position="1178"/>
        <end position="1270"/>
    </location>
</feature>
<dbReference type="Proteomes" id="UP001234178">
    <property type="component" value="Unassembled WGS sequence"/>
</dbReference>
<proteinExistence type="predicted"/>
<feature type="compositionally biased region" description="Basic and acidic residues" evidence="1">
    <location>
        <begin position="591"/>
        <end position="602"/>
    </location>
</feature>
<feature type="chain" id="PRO_5046891395" description="Chitin-binding type-2 domain-containing protein" evidence="2">
    <location>
        <begin position="24"/>
        <end position="1411"/>
    </location>
</feature>
<dbReference type="Gene3D" id="2.170.140.10">
    <property type="entry name" value="Chitin binding domain"/>
    <property type="match status" value="1"/>
</dbReference>
<feature type="region of interest" description="Disordered" evidence="1">
    <location>
        <begin position="899"/>
        <end position="920"/>
    </location>
</feature>
<sequence length="1411" mass="157290">MIIAKRSLIFSILLVGLLGVAEVVSTKKGKGRRLQQRPFAPAYHNVPFSQSRIPSYHTLPSGYPTPPALRQPPARPVAPRPGIVVFGVGPNSLQIPNHYTNYGGAPQQTKPIVIPAPAYAPPTAAVTRTPPRNQPAVSNYAKPVHNQQNVEQTRYHPQPIQPTYPVQSPQYGNRFPVVQPESYQQPSAQVVAVPAPIPVTKPQVNIPTYVAPAKSTVYGSAYVANSASYPASDSYTRGEASKPVGSVPATYQSPVQQPQENYGTTPTVSYTSKPTAIYIGTKSEQSIGNYGIEAPKIKESQSSYSPVSHHQIKYSTDVPYSTIESKPTSDSNEKSNAAKHQDKKPVYPTPQSYKETESLSYGEKKKETESSTLSYSKVEAKPMSQPSKLNENKESSQEETKVKVHAYPSVQSHKKVEYQEEKKEQVSVYAPNLPPTKSESTIEDKSYQSHTQTEKSFANKEKSQSSVYTTSQSYKEVDSQSYGEQKKKVDESSLSYSAVASKPVIESSKKNDYQPATEDKVKVSTYSASQDYKEVDSSKDVYDYKKQEATVYQPISVSGSYVKNSDSYEEENQSKKPVDPTPSYKTVESLPKAEDEKKHYEAEQIPSKPASVSSYETYSSNSAVRQEQSKDHESNSKSYESKYTSVYQAPVKEENAYSKQLSDKSNIDSLPVYSTSTSSPSYQYSTGYKLTTKVPVIPIEDKVKVPSYFPSKTYKEVEAPKDVHDYKKQESAVYKHTPVSDSYVKHSASYVEESQHQKTVVSTSSSYKKNESLPNSEYKQKHYEAENVPSKAADVPTNEKYPSTLLVTQEQSKYHESNSKTYESKYLSVSPVTKTPVKEINIYSKPTSDESNRYSLPVYSTTTSLPSYQYSTESTTTRKVPIISIEDNVKVPAYSASQTYKEVESPKDIQHYKKPDSAVYEHTPISDSYVKHSVSYVEESQPKKTVVSNSPSYKKDEPSPNFEYKQKHYEAEHGSSKADPVPAYEKYPSTSAVTQESPKYHESNSKTYESKYPSVSATTKAPVKEVTTYSKQKSDDSNRYSLPVYSTTTLSPSYQYSTSYTTTTKAPAISYDEKTKAYYTTTPKYQEYSTSGSAVTRNPPAYQSTVAYENIPVAKTPTQKEDYKNQYSTKKDTDIKAGAPAAVEKSYATPTTTANYDVKANDRVYVVDNRDEIVETYQKKEPVSSYQSYPNPSVDGKLSSVKQVVNQYGSTDRGYNSASSDTANKSSYEGRPASSSAVDLPTNNRKPNQDSFTTSVEGAKDSGSYGHDGVEGDYSAIPGKPEIDYPIFSELPNNKFNCSEQRLPGYYADTSARCQVFHICLGDRQWSFLCPNGTIFSQRHFVCVWWYEFDCSKATALYELNANLFIIPSTERTPDYKGEQREKPFASETSEETGKRYDALTNKNETISGSY</sequence>
<comment type="caution">
    <text evidence="4">The sequence shown here is derived from an EMBL/GenBank/DDBJ whole genome shotgun (WGS) entry which is preliminary data.</text>
</comment>
<evidence type="ECO:0000256" key="2">
    <source>
        <dbReference type="SAM" id="SignalP"/>
    </source>
</evidence>
<feature type="compositionally biased region" description="Basic and acidic residues" evidence="1">
    <location>
        <begin position="656"/>
        <end position="666"/>
    </location>
</feature>
<feature type="compositionally biased region" description="Polar residues" evidence="1">
    <location>
        <begin position="553"/>
        <end position="565"/>
    </location>
</feature>
<feature type="region of interest" description="Disordered" evidence="1">
    <location>
        <begin position="1374"/>
        <end position="1411"/>
    </location>
</feature>
<dbReference type="PANTHER" id="PTHR22933:SF42">
    <property type="entry name" value="FI18455P1-RELATED"/>
    <property type="match status" value="1"/>
</dbReference>
<reference evidence="4 5" key="1">
    <citation type="journal article" date="2023" name="Nucleic Acids Res.">
        <title>The hologenome of Daphnia magna reveals possible DNA methylation and microbiome-mediated evolution of the host genome.</title>
        <authorList>
            <person name="Chaturvedi A."/>
            <person name="Li X."/>
            <person name="Dhandapani V."/>
            <person name="Marshall H."/>
            <person name="Kissane S."/>
            <person name="Cuenca-Cambronero M."/>
            <person name="Asole G."/>
            <person name="Calvet F."/>
            <person name="Ruiz-Romero M."/>
            <person name="Marangio P."/>
            <person name="Guigo R."/>
            <person name="Rago D."/>
            <person name="Mirbahai L."/>
            <person name="Eastwood N."/>
            <person name="Colbourne J.K."/>
            <person name="Zhou J."/>
            <person name="Mallon E."/>
            <person name="Orsini L."/>
        </authorList>
    </citation>
    <scope>NUCLEOTIDE SEQUENCE [LARGE SCALE GENOMIC DNA]</scope>
    <source>
        <strain evidence="4">LRV0_1</strain>
    </source>
</reference>
<feature type="compositionally biased region" description="Polar residues" evidence="1">
    <location>
        <begin position="1401"/>
        <end position="1411"/>
    </location>
</feature>
<feature type="compositionally biased region" description="Basic and acidic residues" evidence="1">
    <location>
        <begin position="507"/>
        <end position="522"/>
    </location>
</feature>
<protein>
    <recommendedName>
        <fullName evidence="3">Chitin-binding type-2 domain-containing protein</fullName>
    </recommendedName>
</protein>
<feature type="compositionally biased region" description="Polar residues" evidence="1">
    <location>
        <begin position="249"/>
        <end position="268"/>
    </location>
</feature>
<gene>
    <name evidence="4" type="ORF">OUZ56_013120</name>
</gene>
<feature type="region of interest" description="Disordered" evidence="1">
    <location>
        <begin position="229"/>
        <end position="268"/>
    </location>
</feature>
<accession>A0ABQ9Z502</accession>
<feature type="compositionally biased region" description="Basic and acidic residues" evidence="1">
    <location>
        <begin position="414"/>
        <end position="425"/>
    </location>
</feature>
<feature type="region of interest" description="Disordered" evidence="1">
    <location>
        <begin position="301"/>
        <end position="644"/>
    </location>
</feature>
<dbReference type="PROSITE" id="PS50940">
    <property type="entry name" value="CHIT_BIND_II"/>
    <property type="match status" value="1"/>
</dbReference>
<dbReference type="InterPro" id="IPR036508">
    <property type="entry name" value="Chitin-bd_dom_sf"/>
</dbReference>
<evidence type="ECO:0000313" key="4">
    <source>
        <dbReference type="EMBL" id="KAK4007961.1"/>
    </source>
</evidence>
<evidence type="ECO:0000256" key="1">
    <source>
        <dbReference type="SAM" id="MobiDB-lite"/>
    </source>
</evidence>
<organism evidence="4 5">
    <name type="scientific">Daphnia magna</name>
    <dbReference type="NCBI Taxonomy" id="35525"/>
    <lineage>
        <taxon>Eukaryota</taxon>
        <taxon>Metazoa</taxon>
        <taxon>Ecdysozoa</taxon>
        <taxon>Arthropoda</taxon>
        <taxon>Crustacea</taxon>
        <taxon>Branchiopoda</taxon>
        <taxon>Diplostraca</taxon>
        <taxon>Cladocera</taxon>
        <taxon>Anomopoda</taxon>
        <taxon>Daphniidae</taxon>
        <taxon>Daphnia</taxon>
    </lineage>
</organism>
<keyword evidence="5" id="KW-1185">Reference proteome</keyword>
<feature type="compositionally biased region" description="Low complexity" evidence="1">
    <location>
        <begin position="464"/>
        <end position="474"/>
    </location>
</feature>
<dbReference type="EMBL" id="JAOYFB010000002">
    <property type="protein sequence ID" value="KAK4007961.1"/>
    <property type="molecule type" value="Genomic_DNA"/>
</dbReference>
<feature type="compositionally biased region" description="Basic and acidic residues" evidence="1">
    <location>
        <begin position="1374"/>
        <end position="1385"/>
    </location>
</feature>
<feature type="compositionally biased region" description="Polar residues" evidence="1">
    <location>
        <begin position="318"/>
        <end position="330"/>
    </location>
</feature>
<feature type="compositionally biased region" description="Polar residues" evidence="1">
    <location>
        <begin position="988"/>
        <end position="997"/>
    </location>
</feature>
<feature type="region of interest" description="Disordered" evidence="1">
    <location>
        <begin position="656"/>
        <end position="685"/>
    </location>
</feature>
<feature type="region of interest" description="Disordered" evidence="1">
    <location>
        <begin position="939"/>
        <end position="1040"/>
    </location>
</feature>
<feature type="compositionally biased region" description="Basic and acidic residues" evidence="1">
    <location>
        <begin position="390"/>
        <end position="402"/>
    </location>
</feature>
<dbReference type="InterPro" id="IPR002557">
    <property type="entry name" value="Chitin-bd_dom"/>
</dbReference>
<dbReference type="InterPro" id="IPR052976">
    <property type="entry name" value="Scoloptoxin-like"/>
</dbReference>
<feature type="domain" description="Chitin-binding type-2" evidence="3">
    <location>
        <begin position="1295"/>
        <end position="1353"/>
    </location>
</feature>
<keyword evidence="2" id="KW-0732">Signal</keyword>
<dbReference type="SUPFAM" id="SSF57625">
    <property type="entry name" value="Invertebrate chitin-binding proteins"/>
    <property type="match status" value="1"/>
</dbReference>
<dbReference type="SMART" id="SM00494">
    <property type="entry name" value="ChtBD2"/>
    <property type="match status" value="1"/>
</dbReference>
<dbReference type="PANTHER" id="PTHR22933">
    <property type="entry name" value="FI18007P1-RELATED"/>
    <property type="match status" value="1"/>
</dbReference>
<feature type="compositionally biased region" description="Polar residues" evidence="1">
    <location>
        <begin position="1200"/>
        <end position="1256"/>
    </location>
</feature>
<feature type="compositionally biased region" description="Basic and acidic residues" evidence="1">
    <location>
        <begin position="531"/>
        <end position="548"/>
    </location>
</feature>
<dbReference type="Pfam" id="PF01607">
    <property type="entry name" value="CBM_14"/>
    <property type="match status" value="1"/>
</dbReference>